<dbReference type="PANTHER" id="PTHR38909:SF1">
    <property type="entry name" value="G PROTEIN GAMMA DOMAIN-CONTAINING PROTEIN"/>
    <property type="match status" value="1"/>
</dbReference>
<evidence type="ECO:0000256" key="3">
    <source>
        <dbReference type="ARBA" id="ARBA00022729"/>
    </source>
</evidence>
<feature type="region of interest" description="Disordered" evidence="4">
    <location>
        <begin position="23"/>
        <end position="58"/>
    </location>
</feature>
<dbReference type="InterPro" id="IPR033764">
    <property type="entry name" value="Sdr_B"/>
</dbReference>
<evidence type="ECO:0000256" key="1">
    <source>
        <dbReference type="ARBA" id="ARBA00004613"/>
    </source>
</evidence>
<protein>
    <recommendedName>
        <fullName evidence="7">PDZ domain-containing protein</fullName>
    </recommendedName>
</protein>
<feature type="compositionally biased region" description="Polar residues" evidence="4">
    <location>
        <begin position="41"/>
        <end position="58"/>
    </location>
</feature>
<dbReference type="InterPro" id="IPR013783">
    <property type="entry name" value="Ig-like_fold"/>
</dbReference>
<keyword evidence="5" id="KW-0472">Membrane</keyword>
<name>A0ABD3NVQ9_9STRA</name>
<dbReference type="SMART" id="SM00228">
    <property type="entry name" value="PDZ"/>
    <property type="match status" value="1"/>
</dbReference>
<sequence>MRHVKSLLPLAALHLVEAQFDSFDSSNGTQSSPTTSPTNSLAPSESASPTSNSTDVNNTNIFESEMNSTDVNNTNIFESEITLSGSTTAAAAGTTVSAVTTPTAQVTVDSGATTPLSQVAVESTASSSSISGLSFFDSNNNGMKDDNLDYAISSMVVDLYICDSSNTNYGTTLQEATTDFSGLYSFEVEPGSYYIAVENIPSWYTFSSAWTGAMDATGMTPMYPDSTSVIDPATSQSACFAVGSGEAVTNIDFGMRLNIPESSPTTPSPTAGGTGITSVANVTEMPSIAPTSEAPTTPAPTMTVVQNPDGSTGLVVPSLPPTLPPIPPSSSPTPGATVENVTASVVPVTTAPTGVPSPGPSEIPSIMESDIPSAAPSLLPSVIPSGIPSALPSNATTETFMPTAASGAPTIPPKTGDPVGPVTTEGLKITFTGINMLESDSVWANDTATYIMNYFSEGYNVWDLEVSIEVTGQAPGRRKLQEQEPSVVVTYDQTTSYKTDDGTKTAVIVTEPFASLLDRRRYLIFLADQSSYYGDVTQVSSVATSGSDGGSEPGGNVDQVTAPPPSPEGGKDATSIIIGVCVAVGAVLLIGGLYLMYVKRDRGDDYDEDEVGDGNDVHAPDGSVGSGKRSGRDLETGSRASSRRSRSGSLQGSRQGSRYGDDDISAMTGSSFREEPAGETFEVIAPSGKLGVVVDIPPDRRGAPFVCDIREESPLYGQIEPGDKIYAVDDEDVRKMSAIKVSKLLAQKAEQPERIITVFREYRE</sequence>
<comment type="subcellular location">
    <subcellularLocation>
        <location evidence="1">Secreted</location>
    </subcellularLocation>
</comment>
<keyword evidence="5" id="KW-0812">Transmembrane</keyword>
<keyword evidence="5" id="KW-1133">Transmembrane helix</keyword>
<evidence type="ECO:0000256" key="5">
    <source>
        <dbReference type="SAM" id="Phobius"/>
    </source>
</evidence>
<evidence type="ECO:0000313" key="8">
    <source>
        <dbReference type="EMBL" id="KAL3779437.1"/>
    </source>
</evidence>
<dbReference type="SUPFAM" id="SSF50156">
    <property type="entry name" value="PDZ domain-like"/>
    <property type="match status" value="1"/>
</dbReference>
<dbReference type="EMBL" id="JALLPJ020000933">
    <property type="protein sequence ID" value="KAL3779437.1"/>
    <property type="molecule type" value="Genomic_DNA"/>
</dbReference>
<dbReference type="Pfam" id="PF17210">
    <property type="entry name" value="SdrD_B"/>
    <property type="match status" value="1"/>
</dbReference>
<evidence type="ECO:0000256" key="4">
    <source>
        <dbReference type="SAM" id="MobiDB-lite"/>
    </source>
</evidence>
<feature type="region of interest" description="Disordered" evidence="4">
    <location>
        <begin position="608"/>
        <end position="672"/>
    </location>
</feature>
<gene>
    <name evidence="8" type="ORF">ACHAWO_000163</name>
</gene>
<dbReference type="InterPro" id="IPR036034">
    <property type="entry name" value="PDZ_sf"/>
</dbReference>
<keyword evidence="2" id="KW-0964">Secreted</keyword>
<keyword evidence="3 6" id="KW-0732">Signal</keyword>
<feature type="transmembrane region" description="Helical" evidence="5">
    <location>
        <begin position="576"/>
        <end position="597"/>
    </location>
</feature>
<feature type="chain" id="PRO_5044762190" description="PDZ domain-containing protein" evidence="6">
    <location>
        <begin position="19"/>
        <end position="764"/>
    </location>
</feature>
<evidence type="ECO:0000259" key="7">
    <source>
        <dbReference type="SMART" id="SM00228"/>
    </source>
</evidence>
<feature type="signal peptide" evidence="6">
    <location>
        <begin position="1"/>
        <end position="18"/>
    </location>
</feature>
<dbReference type="InterPro" id="IPR001478">
    <property type="entry name" value="PDZ"/>
</dbReference>
<dbReference type="Proteomes" id="UP001530400">
    <property type="component" value="Unassembled WGS sequence"/>
</dbReference>
<feature type="region of interest" description="Disordered" evidence="4">
    <location>
        <begin position="543"/>
        <end position="570"/>
    </location>
</feature>
<dbReference type="Gene3D" id="2.30.42.10">
    <property type="match status" value="1"/>
</dbReference>
<evidence type="ECO:0000256" key="6">
    <source>
        <dbReference type="SAM" id="SignalP"/>
    </source>
</evidence>
<dbReference type="Gene3D" id="2.60.40.10">
    <property type="entry name" value="Immunoglobulins"/>
    <property type="match status" value="1"/>
</dbReference>
<proteinExistence type="predicted"/>
<evidence type="ECO:0000256" key="2">
    <source>
        <dbReference type="ARBA" id="ARBA00022525"/>
    </source>
</evidence>
<feature type="compositionally biased region" description="Low complexity" evidence="4">
    <location>
        <begin position="25"/>
        <end position="40"/>
    </location>
</feature>
<dbReference type="Pfam" id="PF00595">
    <property type="entry name" value="PDZ"/>
    <property type="match status" value="1"/>
</dbReference>
<organism evidence="8 9">
    <name type="scientific">Cyclotella atomus</name>
    <dbReference type="NCBI Taxonomy" id="382360"/>
    <lineage>
        <taxon>Eukaryota</taxon>
        <taxon>Sar</taxon>
        <taxon>Stramenopiles</taxon>
        <taxon>Ochrophyta</taxon>
        <taxon>Bacillariophyta</taxon>
        <taxon>Coscinodiscophyceae</taxon>
        <taxon>Thalassiosirophycidae</taxon>
        <taxon>Stephanodiscales</taxon>
        <taxon>Stephanodiscaceae</taxon>
        <taxon>Cyclotella</taxon>
    </lineage>
</organism>
<evidence type="ECO:0000313" key="9">
    <source>
        <dbReference type="Proteomes" id="UP001530400"/>
    </source>
</evidence>
<accession>A0ABD3NVQ9</accession>
<dbReference type="PANTHER" id="PTHR38909">
    <property type="entry name" value="G PROTEIN GAMMA DOMAIN-CONTAINING PROTEIN"/>
    <property type="match status" value="1"/>
</dbReference>
<keyword evidence="9" id="KW-1185">Reference proteome</keyword>
<feature type="compositionally biased region" description="Low complexity" evidence="4">
    <location>
        <begin position="647"/>
        <end position="658"/>
    </location>
</feature>
<dbReference type="AlphaFoldDB" id="A0ABD3NVQ9"/>
<comment type="caution">
    <text evidence="8">The sequence shown here is derived from an EMBL/GenBank/DDBJ whole genome shotgun (WGS) entry which is preliminary data.</text>
</comment>
<dbReference type="GO" id="GO:0005576">
    <property type="term" value="C:extracellular region"/>
    <property type="evidence" value="ECO:0007669"/>
    <property type="project" value="UniProtKB-SubCell"/>
</dbReference>
<dbReference type="SUPFAM" id="SSF117074">
    <property type="entry name" value="Hypothetical protein PA1324"/>
    <property type="match status" value="1"/>
</dbReference>
<feature type="domain" description="PDZ" evidence="7">
    <location>
        <begin position="688"/>
        <end position="762"/>
    </location>
</feature>
<reference evidence="8 9" key="1">
    <citation type="submission" date="2024-10" db="EMBL/GenBank/DDBJ databases">
        <title>Updated reference genomes for cyclostephanoid diatoms.</title>
        <authorList>
            <person name="Roberts W.R."/>
            <person name="Alverson A.J."/>
        </authorList>
    </citation>
    <scope>NUCLEOTIDE SEQUENCE [LARGE SCALE GENOMIC DNA]</scope>
    <source>
        <strain evidence="8 9">AJA010-31</strain>
    </source>
</reference>